<dbReference type="EMBL" id="ALWX01000003">
    <property type="protein sequence ID" value="EKA62669.1"/>
    <property type="molecule type" value="Genomic_DNA"/>
</dbReference>
<gene>
    <name evidence="1" type="ORF">B277_00575</name>
</gene>
<organism evidence="1 2">
    <name type="scientific">Janibacter hoylei PVAS-1</name>
    <dbReference type="NCBI Taxonomy" id="1210046"/>
    <lineage>
        <taxon>Bacteria</taxon>
        <taxon>Bacillati</taxon>
        <taxon>Actinomycetota</taxon>
        <taxon>Actinomycetes</taxon>
        <taxon>Micrococcales</taxon>
        <taxon>Intrasporangiaceae</taxon>
        <taxon>Janibacter</taxon>
    </lineage>
</organism>
<name>K1E1V9_9MICO</name>
<dbReference type="AlphaFoldDB" id="K1E1V9"/>
<proteinExistence type="predicted"/>
<sequence length="73" mass="7739">MGRAPRAGELLEVGALPLRTEHLEQHGATTADLAQALALTPQSHGDVVELFDVCTVADVPGHRPASRKFLPSD</sequence>
<evidence type="ECO:0000313" key="1">
    <source>
        <dbReference type="EMBL" id="EKA62669.1"/>
    </source>
</evidence>
<dbReference type="PATRIC" id="fig|1210046.3.peg.114"/>
<evidence type="ECO:0000313" key="2">
    <source>
        <dbReference type="Proteomes" id="UP000004474"/>
    </source>
</evidence>
<comment type="caution">
    <text evidence="1">The sequence shown here is derived from an EMBL/GenBank/DDBJ whole genome shotgun (WGS) entry which is preliminary data.</text>
</comment>
<accession>K1E1V9</accession>
<protein>
    <submittedName>
        <fullName evidence="1">Uncharacterized protein</fullName>
    </submittedName>
</protein>
<reference evidence="1 2" key="1">
    <citation type="journal article" date="2012" name="J. Bacteriol.">
        <title>Genome Sequence of Janibacter hoylei MTCC8307, Isolated from the Stratospheric Air.</title>
        <authorList>
            <person name="Pawar S.P."/>
            <person name="Dhotre D.P."/>
            <person name="Shetty S.A."/>
            <person name="Chowdhury S.P."/>
            <person name="Chaudhari B.L."/>
            <person name="Shouche Y.S."/>
        </authorList>
    </citation>
    <scope>NUCLEOTIDE SEQUENCE [LARGE SCALE GENOMIC DNA]</scope>
    <source>
        <strain evidence="1 2">PVAS-1</strain>
    </source>
</reference>
<dbReference type="Proteomes" id="UP000004474">
    <property type="component" value="Unassembled WGS sequence"/>
</dbReference>